<evidence type="ECO:0000313" key="1">
    <source>
        <dbReference type="EMBL" id="PKC51288.1"/>
    </source>
</evidence>
<proteinExistence type="predicted"/>
<dbReference type="VEuPathDB" id="FungiDB:RhiirA1_484092"/>
<evidence type="ECO:0000313" key="2">
    <source>
        <dbReference type="Proteomes" id="UP000232688"/>
    </source>
</evidence>
<accession>A0A2N0QJQ5</accession>
<dbReference type="AlphaFoldDB" id="A0A2N0QJQ5"/>
<dbReference type="Proteomes" id="UP000232688">
    <property type="component" value="Unassembled WGS sequence"/>
</dbReference>
<dbReference type="EMBL" id="LLXH01007939">
    <property type="protein sequence ID" value="PKC51288.1"/>
    <property type="molecule type" value="Genomic_DNA"/>
</dbReference>
<reference evidence="1 2" key="1">
    <citation type="submission" date="2017-10" db="EMBL/GenBank/DDBJ databases">
        <title>Extensive intraspecific genome diversity in a model arbuscular mycorrhizal fungus.</title>
        <authorList>
            <person name="Chen E.C.H."/>
            <person name="Morin E."/>
            <person name="Baudet D."/>
            <person name="Noel J."/>
            <person name="Ndikumana S."/>
            <person name="Charron P."/>
            <person name="St-Onge C."/>
            <person name="Giorgi J."/>
            <person name="Grigoriev I.V."/>
            <person name="Roux C."/>
            <person name="Martin F.M."/>
            <person name="Corradi N."/>
        </authorList>
    </citation>
    <scope>NUCLEOTIDE SEQUENCE [LARGE SCALE GENOMIC DNA]</scope>
    <source>
        <strain evidence="1 2">A1</strain>
    </source>
</reference>
<name>A0A2N0QJQ5_9GLOM</name>
<protein>
    <submittedName>
        <fullName evidence="1">Uncharacterized protein</fullName>
    </submittedName>
</protein>
<organism evidence="1 2">
    <name type="scientific">Rhizophagus irregularis</name>
    <dbReference type="NCBI Taxonomy" id="588596"/>
    <lineage>
        <taxon>Eukaryota</taxon>
        <taxon>Fungi</taxon>
        <taxon>Fungi incertae sedis</taxon>
        <taxon>Mucoromycota</taxon>
        <taxon>Glomeromycotina</taxon>
        <taxon>Glomeromycetes</taxon>
        <taxon>Glomerales</taxon>
        <taxon>Glomeraceae</taxon>
        <taxon>Rhizophagus</taxon>
    </lineage>
</organism>
<sequence length="78" mass="9505">MSTHYEKESITLINHIIQHFLIYRKDSKIFITIELTKFYINDNYDKFLNDQYLREFTQNLNENLKLLCLGMWKISIEG</sequence>
<reference evidence="1 2" key="2">
    <citation type="submission" date="2017-10" db="EMBL/GenBank/DDBJ databases">
        <title>Genome analyses suggest a sexual origin of heterokaryosis in a supposedly ancient asexual fungus.</title>
        <authorList>
            <person name="Corradi N."/>
            <person name="Sedzielewska K."/>
            <person name="Noel J."/>
            <person name="Charron P."/>
            <person name="Farinelli L."/>
            <person name="Marton T."/>
            <person name="Kruger M."/>
            <person name="Pelin A."/>
            <person name="Brachmann A."/>
            <person name="Corradi N."/>
        </authorList>
    </citation>
    <scope>NUCLEOTIDE SEQUENCE [LARGE SCALE GENOMIC DNA]</scope>
    <source>
        <strain evidence="1 2">A1</strain>
    </source>
</reference>
<gene>
    <name evidence="1" type="ORF">RhiirA1_484092</name>
</gene>
<comment type="caution">
    <text evidence="1">The sequence shown here is derived from an EMBL/GenBank/DDBJ whole genome shotgun (WGS) entry which is preliminary data.</text>
</comment>